<keyword evidence="2" id="KW-1185">Reference proteome</keyword>
<dbReference type="Proteomes" id="UP001321542">
    <property type="component" value="Chromosome"/>
</dbReference>
<protein>
    <submittedName>
        <fullName evidence="1">Uncharacterized protein</fullName>
    </submittedName>
</protein>
<gene>
    <name evidence="1" type="ORF">SGFS_056130</name>
</gene>
<evidence type="ECO:0000313" key="2">
    <source>
        <dbReference type="Proteomes" id="UP001321542"/>
    </source>
</evidence>
<dbReference type="EMBL" id="AP018448">
    <property type="protein sequence ID" value="BBC34319.1"/>
    <property type="molecule type" value="Genomic_DNA"/>
</dbReference>
<evidence type="ECO:0000313" key="1">
    <source>
        <dbReference type="EMBL" id="BBC34319.1"/>
    </source>
</evidence>
<accession>A0ABN5VLX7</accession>
<reference evidence="1 2" key="1">
    <citation type="journal article" date="2010" name="ChemBioChem">
        <title>Cloning and characterization of the biosynthetic gene cluster of 16-membered macrolide antibiotic FD-891: involvement of a dual functional cytochrome P450 monooxygenase catalyzing epoxidation and hydroxylation.</title>
        <authorList>
            <person name="Kudo F."/>
            <person name="Motegi A."/>
            <person name="Mizoue K."/>
            <person name="Eguchi T."/>
        </authorList>
    </citation>
    <scope>NUCLEOTIDE SEQUENCE [LARGE SCALE GENOMIC DNA]</scope>
    <source>
        <strain evidence="1 2">A-8890</strain>
    </source>
</reference>
<proteinExistence type="predicted"/>
<reference evidence="1 2" key="2">
    <citation type="journal article" date="2023" name="ChemBioChem">
        <title>Acyltransferase Domain Exchange between Two Independent Type I Polyketide Synthases in the Same Producer Strain of Macrolide Antibiotics.</title>
        <authorList>
            <person name="Kudo F."/>
            <person name="Kishikawa K."/>
            <person name="Tsuboi K."/>
            <person name="Kido T."/>
            <person name="Usui T."/>
            <person name="Hashimoto J."/>
            <person name="Shin-Ya K."/>
            <person name="Miyanaga A."/>
            <person name="Eguchi T."/>
        </authorList>
    </citation>
    <scope>NUCLEOTIDE SEQUENCE [LARGE SCALE GENOMIC DNA]</scope>
    <source>
        <strain evidence="1 2">A-8890</strain>
    </source>
</reference>
<sequence length="83" mass="8766">MAEPERSPYVDLALLDDLETAAAGTKWKCTSSSPGAVAQVQSRSGRTGDRNAGCHIGNVTYTMRPTETVWSLGTSYSTQGRGG</sequence>
<organism evidence="1 2">
    <name type="scientific">Streptomyces graminofaciens</name>
    <dbReference type="NCBI Taxonomy" id="68212"/>
    <lineage>
        <taxon>Bacteria</taxon>
        <taxon>Bacillati</taxon>
        <taxon>Actinomycetota</taxon>
        <taxon>Actinomycetes</taxon>
        <taxon>Kitasatosporales</taxon>
        <taxon>Streptomycetaceae</taxon>
        <taxon>Streptomyces</taxon>
    </lineage>
</organism>
<name>A0ABN5VLX7_9ACTN</name>